<keyword evidence="1" id="KW-1133">Transmembrane helix</keyword>
<dbReference type="Proteomes" id="UP000266206">
    <property type="component" value="Unassembled WGS sequence"/>
</dbReference>
<feature type="transmembrane region" description="Helical" evidence="1">
    <location>
        <begin position="51"/>
        <end position="73"/>
    </location>
</feature>
<keyword evidence="1" id="KW-0812">Transmembrane</keyword>
<evidence type="ECO:0000256" key="1">
    <source>
        <dbReference type="SAM" id="Phobius"/>
    </source>
</evidence>
<sequence>MKKKNASTAVGIASHRWEIASRALLAVVGGYAVSALYAGSFALAFPSHKAQAVLGATMFSFTVYCVVVIWAFCARSLARAWLGAGVMAAVPGIYGLLTWSVR</sequence>
<keyword evidence="1" id="KW-0472">Membrane</keyword>
<evidence type="ECO:0000313" key="2">
    <source>
        <dbReference type="EMBL" id="RIY40347.1"/>
    </source>
</evidence>
<organism evidence="2 3">
    <name type="scientific">Neopusillimonas maritima</name>
    <dbReference type="NCBI Taxonomy" id="2026239"/>
    <lineage>
        <taxon>Bacteria</taxon>
        <taxon>Pseudomonadati</taxon>
        <taxon>Pseudomonadota</taxon>
        <taxon>Betaproteobacteria</taxon>
        <taxon>Burkholderiales</taxon>
        <taxon>Alcaligenaceae</taxon>
        <taxon>Neopusillimonas</taxon>
    </lineage>
</organism>
<name>A0A3A1YWB6_9BURK</name>
<evidence type="ECO:0000313" key="3">
    <source>
        <dbReference type="Proteomes" id="UP000266206"/>
    </source>
</evidence>
<dbReference type="EMBL" id="NQYH01000009">
    <property type="protein sequence ID" value="RIY40347.1"/>
    <property type="molecule type" value="Genomic_DNA"/>
</dbReference>
<evidence type="ECO:0008006" key="4">
    <source>
        <dbReference type="Google" id="ProtNLM"/>
    </source>
</evidence>
<dbReference type="AlphaFoldDB" id="A0A3A1YWB6"/>
<comment type="caution">
    <text evidence="2">The sequence shown here is derived from an EMBL/GenBank/DDBJ whole genome shotgun (WGS) entry which is preliminary data.</text>
</comment>
<dbReference type="OrthoDB" id="1684279at2"/>
<dbReference type="RefSeq" id="WP_119516428.1">
    <property type="nucleotide sequence ID" value="NZ_NQYH01000009.1"/>
</dbReference>
<proteinExistence type="predicted"/>
<reference evidence="2 3" key="1">
    <citation type="submission" date="2017-08" db="EMBL/GenBank/DDBJ databases">
        <title>Pusillimonas indicus sp. nov., a member of the family Alcaligenaceae isolated from surface seawater.</title>
        <authorList>
            <person name="Li J."/>
        </authorList>
    </citation>
    <scope>NUCLEOTIDE SEQUENCE [LARGE SCALE GENOMIC DNA]</scope>
    <source>
        <strain evidence="2 3">L52-1-41</strain>
    </source>
</reference>
<feature type="transmembrane region" description="Helical" evidence="1">
    <location>
        <begin position="23"/>
        <end position="45"/>
    </location>
</feature>
<protein>
    <recommendedName>
        <fullName evidence="4">Iron transporter</fullName>
    </recommendedName>
</protein>
<accession>A0A3A1YWB6</accession>
<gene>
    <name evidence="2" type="ORF">CJP73_10795</name>
</gene>
<feature type="transmembrane region" description="Helical" evidence="1">
    <location>
        <begin position="80"/>
        <end position="101"/>
    </location>
</feature>